<organism evidence="9 10">
    <name type="scientific">Pyrocoelia pectoralis</name>
    <dbReference type="NCBI Taxonomy" id="417401"/>
    <lineage>
        <taxon>Eukaryota</taxon>
        <taxon>Metazoa</taxon>
        <taxon>Ecdysozoa</taxon>
        <taxon>Arthropoda</taxon>
        <taxon>Hexapoda</taxon>
        <taxon>Insecta</taxon>
        <taxon>Pterygota</taxon>
        <taxon>Neoptera</taxon>
        <taxon>Endopterygota</taxon>
        <taxon>Coleoptera</taxon>
        <taxon>Polyphaga</taxon>
        <taxon>Elateriformia</taxon>
        <taxon>Elateroidea</taxon>
        <taxon>Lampyridae</taxon>
        <taxon>Lampyrinae</taxon>
        <taxon>Pyrocoelia</taxon>
    </lineage>
</organism>
<dbReference type="GO" id="GO:0006032">
    <property type="term" value="P:chitin catabolic process"/>
    <property type="evidence" value="ECO:0007669"/>
    <property type="project" value="TreeGrafter"/>
</dbReference>
<dbReference type="GO" id="GO:0005576">
    <property type="term" value="C:extracellular region"/>
    <property type="evidence" value="ECO:0007669"/>
    <property type="project" value="TreeGrafter"/>
</dbReference>
<protein>
    <recommendedName>
        <fullName evidence="8">GH18 domain-containing protein</fullName>
    </recommendedName>
</protein>
<dbReference type="GO" id="GO:0008061">
    <property type="term" value="F:chitin binding"/>
    <property type="evidence" value="ECO:0007669"/>
    <property type="project" value="InterPro"/>
</dbReference>
<keyword evidence="1" id="KW-0732">Signal</keyword>
<evidence type="ECO:0000256" key="1">
    <source>
        <dbReference type="ARBA" id="ARBA00022729"/>
    </source>
</evidence>
<evidence type="ECO:0000313" key="10">
    <source>
        <dbReference type="Proteomes" id="UP001329430"/>
    </source>
</evidence>
<dbReference type="Gene3D" id="3.20.20.80">
    <property type="entry name" value="Glycosidases"/>
    <property type="match status" value="1"/>
</dbReference>
<keyword evidence="7" id="KW-1133">Transmembrane helix</keyword>
<gene>
    <name evidence="9" type="ORF">RI129_013012</name>
</gene>
<comment type="similarity">
    <text evidence="6">Belongs to the glycosyl hydrolase 18 family.</text>
</comment>
<dbReference type="Pfam" id="PF00704">
    <property type="entry name" value="Glyco_hydro_18"/>
    <property type="match status" value="1"/>
</dbReference>
<proteinExistence type="inferred from homology"/>
<dbReference type="InterPro" id="IPR017853">
    <property type="entry name" value="GH"/>
</dbReference>
<dbReference type="InterPro" id="IPR011583">
    <property type="entry name" value="Chitinase_II/V-like_cat"/>
</dbReference>
<dbReference type="SUPFAM" id="SSF51445">
    <property type="entry name" value="(Trans)glycosidases"/>
    <property type="match status" value="1"/>
</dbReference>
<evidence type="ECO:0000256" key="7">
    <source>
        <dbReference type="SAM" id="Phobius"/>
    </source>
</evidence>
<dbReference type="GO" id="GO:0004568">
    <property type="term" value="F:chitinase activity"/>
    <property type="evidence" value="ECO:0007669"/>
    <property type="project" value="UniProtKB-ARBA"/>
</dbReference>
<keyword evidence="7" id="KW-0812">Transmembrane</keyword>
<name>A0AAN7ZCP9_9COLE</name>
<evidence type="ECO:0000256" key="2">
    <source>
        <dbReference type="ARBA" id="ARBA00022801"/>
    </source>
</evidence>
<keyword evidence="2 5" id="KW-0378">Hydrolase</keyword>
<dbReference type="PANTHER" id="PTHR11177:SF390">
    <property type="entry name" value="CHITINASE 11"/>
    <property type="match status" value="1"/>
</dbReference>
<sequence>MFLETYQRYRVYTVVFCITYITEFDYHLYDFIAGIFMLLWFPHSIIFLLYVPQHWIDRAIYYNNPQVDHKLGIVKKSSPSYKLVCYYTFPSFGALPALHPSDIDPHLCTHINVGFVTVVNNTISLNDNQSQIIRSVVALKQQNPDLKVLLSVGGAGGTSGFPEMVVNHTCRKSFIQSIDIHVRTYSLDGIDLDWEFPNKEPSPDSKQKQHFTQLLYEIRKEINRQQKHKFLLTAAVAAPRFIIDLAYDISYINSYVDFINVMTYDYHFYTQLTPFTGLNSPLYADVNQSGYLSTLNINYTINYWMENGMNAEKIVVGLPTYGHCFELYNLNNNGLMAPARGYGSLGRTGFINYPDVCEFLKRDRVVRKFDYSARSPYAYREWDWISFDDETSLTFKTEYVKYHKFGGAMILSLNADDYRGGCTKNSVKFPLTTRVKEVFNEV</sequence>
<comment type="caution">
    <text evidence="9">The sequence shown here is derived from an EMBL/GenBank/DDBJ whole genome shotgun (WGS) entry which is preliminary data.</text>
</comment>
<dbReference type="GO" id="GO:0005975">
    <property type="term" value="P:carbohydrate metabolic process"/>
    <property type="evidence" value="ECO:0007669"/>
    <property type="project" value="InterPro"/>
</dbReference>
<dbReference type="InterPro" id="IPR050314">
    <property type="entry name" value="Glycosyl_Hydrlase_18"/>
</dbReference>
<evidence type="ECO:0000256" key="6">
    <source>
        <dbReference type="RuleBase" id="RU004453"/>
    </source>
</evidence>
<dbReference type="Gene3D" id="3.10.50.10">
    <property type="match status" value="1"/>
</dbReference>
<keyword evidence="10" id="KW-1185">Reference proteome</keyword>
<accession>A0AAN7ZCP9</accession>
<dbReference type="InterPro" id="IPR001223">
    <property type="entry name" value="Glyco_hydro18_cat"/>
</dbReference>
<evidence type="ECO:0000256" key="3">
    <source>
        <dbReference type="ARBA" id="ARBA00023180"/>
    </source>
</evidence>
<dbReference type="Proteomes" id="UP001329430">
    <property type="component" value="Chromosome 10"/>
</dbReference>
<reference evidence="9 10" key="1">
    <citation type="journal article" date="2024" name="Insects">
        <title>An Improved Chromosome-Level Genome Assembly of the Firefly Pyrocoelia pectoralis.</title>
        <authorList>
            <person name="Fu X."/>
            <person name="Meyer-Rochow V.B."/>
            <person name="Ballantyne L."/>
            <person name="Zhu X."/>
        </authorList>
    </citation>
    <scope>NUCLEOTIDE SEQUENCE [LARGE SCALE GENOMIC DNA]</scope>
    <source>
        <strain evidence="9">XCY_ONT2</strain>
    </source>
</reference>
<dbReference type="EMBL" id="JAVRBK010000010">
    <property type="protein sequence ID" value="KAK5638717.1"/>
    <property type="molecule type" value="Genomic_DNA"/>
</dbReference>
<keyword evidence="3" id="KW-0325">Glycoprotein</keyword>
<evidence type="ECO:0000313" key="9">
    <source>
        <dbReference type="EMBL" id="KAK5638717.1"/>
    </source>
</evidence>
<dbReference type="PANTHER" id="PTHR11177">
    <property type="entry name" value="CHITINASE"/>
    <property type="match status" value="1"/>
</dbReference>
<dbReference type="PROSITE" id="PS01095">
    <property type="entry name" value="GH18_1"/>
    <property type="match status" value="1"/>
</dbReference>
<dbReference type="SMART" id="SM00636">
    <property type="entry name" value="Glyco_18"/>
    <property type="match status" value="1"/>
</dbReference>
<feature type="transmembrane region" description="Helical" evidence="7">
    <location>
        <begin position="31"/>
        <end position="51"/>
    </location>
</feature>
<dbReference type="InterPro" id="IPR001579">
    <property type="entry name" value="Glyco_hydro_18_chit_AS"/>
</dbReference>
<dbReference type="FunFam" id="3.10.50.10:FF:000003">
    <property type="entry name" value="Class V chitinase CHIT5b"/>
    <property type="match status" value="1"/>
</dbReference>
<dbReference type="PROSITE" id="PS51910">
    <property type="entry name" value="GH18_2"/>
    <property type="match status" value="1"/>
</dbReference>
<dbReference type="AlphaFoldDB" id="A0AAN7ZCP9"/>
<evidence type="ECO:0000256" key="4">
    <source>
        <dbReference type="ARBA" id="ARBA00023295"/>
    </source>
</evidence>
<dbReference type="InterPro" id="IPR029070">
    <property type="entry name" value="Chitinase_insertion_sf"/>
</dbReference>
<evidence type="ECO:0000256" key="5">
    <source>
        <dbReference type="RuleBase" id="RU000489"/>
    </source>
</evidence>
<evidence type="ECO:0000259" key="8">
    <source>
        <dbReference type="PROSITE" id="PS51910"/>
    </source>
</evidence>
<feature type="domain" description="GH18" evidence="8">
    <location>
        <begin position="81"/>
        <end position="442"/>
    </location>
</feature>
<dbReference type="SUPFAM" id="SSF54556">
    <property type="entry name" value="Chitinase insertion domain"/>
    <property type="match status" value="1"/>
</dbReference>
<keyword evidence="7" id="KW-0472">Membrane</keyword>
<keyword evidence="4 5" id="KW-0326">Glycosidase</keyword>